<dbReference type="EMBL" id="CP069102">
    <property type="protein sequence ID" value="QSS49023.1"/>
    <property type="molecule type" value="Genomic_DNA"/>
</dbReference>
<proteinExistence type="predicted"/>
<dbReference type="VEuPathDB" id="FungiDB:I7I53_09268"/>
<sequence>MPRPCNRCSLSGKKCVISSETACCCSECVCSDHSCLFVTSDLNWNKLVVAIDCIECEEAETHARVSELFAQLNCLEKQKKLLHSRAGKFLQSDMMTVEELEKEEQEEKEKHEKALNDQLLLSWEMDDLFNVSFSSLGPEAIALLDPPLSHSLDDTSLPAAMHL</sequence>
<name>A0A8A1L8M7_AJEC8</name>
<keyword evidence="1" id="KW-0175">Coiled coil</keyword>
<feature type="coiled-coil region" evidence="1">
    <location>
        <begin position="90"/>
        <end position="117"/>
    </location>
</feature>
<organism evidence="2 3">
    <name type="scientific">Ajellomyces capsulatus (strain H88)</name>
    <name type="common">Darling's disease fungus</name>
    <name type="synonym">Histoplasma capsulatum</name>
    <dbReference type="NCBI Taxonomy" id="544711"/>
    <lineage>
        <taxon>Eukaryota</taxon>
        <taxon>Fungi</taxon>
        <taxon>Dikarya</taxon>
        <taxon>Ascomycota</taxon>
        <taxon>Pezizomycotina</taxon>
        <taxon>Eurotiomycetes</taxon>
        <taxon>Eurotiomycetidae</taxon>
        <taxon>Onygenales</taxon>
        <taxon>Ajellomycetaceae</taxon>
        <taxon>Histoplasma</taxon>
    </lineage>
</organism>
<evidence type="ECO:0000256" key="1">
    <source>
        <dbReference type="SAM" id="Coils"/>
    </source>
</evidence>
<accession>A0A8A1L8M7</accession>
<dbReference type="Proteomes" id="UP000663419">
    <property type="component" value="Chromosome 1"/>
</dbReference>
<dbReference type="AlphaFoldDB" id="A0A8A1L8M7"/>
<protein>
    <submittedName>
        <fullName evidence="2">Uncharacterized protein</fullName>
    </submittedName>
</protein>
<gene>
    <name evidence="2" type="ORF">I7I53_09268</name>
</gene>
<evidence type="ECO:0000313" key="3">
    <source>
        <dbReference type="Proteomes" id="UP000663419"/>
    </source>
</evidence>
<evidence type="ECO:0000313" key="2">
    <source>
        <dbReference type="EMBL" id="QSS49023.1"/>
    </source>
</evidence>
<reference evidence="2" key="1">
    <citation type="submission" date="2021-01" db="EMBL/GenBank/DDBJ databases">
        <title>Chromosome-level genome assembly of a human fungal pathogen reveals clustering of transcriptionally co-regulated genes.</title>
        <authorList>
            <person name="Voorhies M."/>
            <person name="Cohen S."/>
            <person name="Shea T.P."/>
            <person name="Petrus S."/>
            <person name="Munoz J.F."/>
            <person name="Poplawski S."/>
            <person name="Goldman W.E."/>
            <person name="Michael T."/>
            <person name="Cuomo C.A."/>
            <person name="Sil A."/>
            <person name="Beyhan S."/>
        </authorList>
    </citation>
    <scope>NUCLEOTIDE SEQUENCE</scope>
    <source>
        <strain evidence="2">H88</strain>
    </source>
</reference>